<evidence type="ECO:0000256" key="2">
    <source>
        <dbReference type="ARBA" id="ARBA00023002"/>
    </source>
</evidence>
<evidence type="ECO:0000256" key="1">
    <source>
        <dbReference type="ARBA" id="ARBA00006484"/>
    </source>
</evidence>
<dbReference type="Pfam" id="PF00106">
    <property type="entry name" value="adh_short"/>
    <property type="match status" value="1"/>
</dbReference>
<dbReference type="AlphaFoldDB" id="A0A4U6XFN7"/>
<dbReference type="GO" id="GO:0000140">
    <property type="term" value="F:acylglycerone-phosphate reductase (NADP+) activity"/>
    <property type="evidence" value="ECO:0007669"/>
    <property type="project" value="TreeGrafter"/>
</dbReference>
<dbReference type="EMBL" id="PJEX01000126">
    <property type="protein sequence ID" value="TKW54678.1"/>
    <property type="molecule type" value="Genomic_DNA"/>
</dbReference>
<dbReference type="Gene3D" id="3.40.50.720">
    <property type="entry name" value="NAD(P)-binding Rossmann-like Domain"/>
    <property type="match status" value="1"/>
</dbReference>
<dbReference type="PANTHER" id="PTHR44169">
    <property type="entry name" value="NADPH-DEPENDENT 1-ACYLDIHYDROXYACETONE PHOSPHATE REDUCTASE"/>
    <property type="match status" value="1"/>
</dbReference>
<dbReference type="GO" id="GO:0019433">
    <property type="term" value="P:triglyceride catabolic process"/>
    <property type="evidence" value="ECO:0007669"/>
    <property type="project" value="TreeGrafter"/>
</dbReference>
<dbReference type="SUPFAM" id="SSF51735">
    <property type="entry name" value="NAD(P)-binding Rossmann-fold domains"/>
    <property type="match status" value="1"/>
</dbReference>
<dbReference type="Proteomes" id="UP000310108">
    <property type="component" value="Unassembled WGS sequence"/>
</dbReference>
<dbReference type="GO" id="GO:0006654">
    <property type="term" value="P:phosphatidic acid biosynthetic process"/>
    <property type="evidence" value="ECO:0007669"/>
    <property type="project" value="TreeGrafter"/>
</dbReference>
<dbReference type="InterPro" id="IPR002347">
    <property type="entry name" value="SDR_fam"/>
</dbReference>
<dbReference type="GO" id="GO:0004806">
    <property type="term" value="F:triacylglycerol lipase activity"/>
    <property type="evidence" value="ECO:0007669"/>
    <property type="project" value="TreeGrafter"/>
</dbReference>
<keyword evidence="4" id="KW-1185">Reference proteome</keyword>
<dbReference type="InterPro" id="IPR036291">
    <property type="entry name" value="NAD(P)-bd_dom_sf"/>
</dbReference>
<gene>
    <name evidence="3" type="primary">ayr1</name>
    <name evidence="3" type="ORF">CTA1_1773</name>
</gene>
<organism evidence="3 4">
    <name type="scientific">Colletotrichum tanaceti</name>
    <dbReference type="NCBI Taxonomy" id="1306861"/>
    <lineage>
        <taxon>Eukaryota</taxon>
        <taxon>Fungi</taxon>
        <taxon>Dikarya</taxon>
        <taxon>Ascomycota</taxon>
        <taxon>Pezizomycotina</taxon>
        <taxon>Sordariomycetes</taxon>
        <taxon>Hypocreomycetidae</taxon>
        <taxon>Glomerellales</taxon>
        <taxon>Glomerellaceae</taxon>
        <taxon>Colletotrichum</taxon>
        <taxon>Colletotrichum destructivum species complex</taxon>
    </lineage>
</organism>
<keyword evidence="2" id="KW-0560">Oxidoreductase</keyword>
<accession>A0A4U6XFN7</accession>
<dbReference type="GO" id="GO:0005811">
    <property type="term" value="C:lipid droplet"/>
    <property type="evidence" value="ECO:0007669"/>
    <property type="project" value="TreeGrafter"/>
</dbReference>
<dbReference type="STRING" id="1306861.A0A4U6XFN7"/>
<comment type="similarity">
    <text evidence="1">Belongs to the short-chain dehydrogenases/reductases (SDR) family.</text>
</comment>
<reference evidence="3 4" key="1">
    <citation type="journal article" date="2019" name="PLoS ONE">
        <title>Comparative genome analysis indicates high evolutionary potential of pathogenicity genes in Colletotrichum tanaceti.</title>
        <authorList>
            <person name="Lelwala R.V."/>
            <person name="Korhonen P.K."/>
            <person name="Young N.D."/>
            <person name="Scott J.B."/>
            <person name="Ades P.A."/>
            <person name="Gasser R.B."/>
            <person name="Taylor P.W.J."/>
        </authorList>
    </citation>
    <scope>NUCLEOTIDE SEQUENCE [LARGE SCALE GENOMIC DNA]</scope>
    <source>
        <strain evidence="3">BRIP57314</strain>
    </source>
</reference>
<name>A0A4U6XFN7_9PEZI</name>
<protein>
    <submittedName>
        <fullName evidence="3">NADPH-dependent 1-acyldihydroxyacetone phosphate reductase</fullName>
    </submittedName>
</protein>
<evidence type="ECO:0000313" key="3">
    <source>
        <dbReference type="EMBL" id="TKW54678.1"/>
    </source>
</evidence>
<proteinExistence type="inferred from homology"/>
<dbReference type="PANTHER" id="PTHR44169:SF6">
    <property type="entry name" value="NADPH-DEPENDENT 1-ACYLDIHYDROXYACETONE PHOSPHATE REDUCTASE"/>
    <property type="match status" value="1"/>
</dbReference>
<comment type="caution">
    <text evidence="3">The sequence shown here is derived from an EMBL/GenBank/DDBJ whole genome shotgun (WGS) entry which is preliminary data.</text>
</comment>
<dbReference type="OrthoDB" id="2102561at2759"/>
<sequence>MAQKTILITRCSDSGLSSALALAFSKASWRVFATAHNPSKLEQTTAAGIEALPLDVLSKSSISEYVSRIGQLTGRSLDVLLNNASASYSMPLMDTSPEQTRKLAPFRIKVINLKTGTVTSNFIQNLPPAMLPAKSLYRIAREEVKRVMSAKKIQKEGTSAEA</sequence>
<dbReference type="GO" id="GO:0005783">
    <property type="term" value="C:endoplasmic reticulum"/>
    <property type="evidence" value="ECO:0007669"/>
    <property type="project" value="TreeGrafter"/>
</dbReference>
<evidence type="ECO:0000313" key="4">
    <source>
        <dbReference type="Proteomes" id="UP000310108"/>
    </source>
</evidence>